<reference evidence="1" key="1">
    <citation type="journal article" date="2021" name="Proc. Natl. Acad. Sci. U.S.A.">
        <title>A Catalog of Tens of Thousands of Viruses from Human Metagenomes Reveals Hidden Associations with Chronic Diseases.</title>
        <authorList>
            <person name="Tisza M.J."/>
            <person name="Buck C.B."/>
        </authorList>
    </citation>
    <scope>NUCLEOTIDE SEQUENCE</scope>
    <source>
        <strain evidence="1">Ctvns3</strain>
    </source>
</reference>
<accession>A0A8S5PC17</accession>
<proteinExistence type="predicted"/>
<organism evidence="1">
    <name type="scientific">Myoviridae sp. ctvns3</name>
    <dbReference type="NCBI Taxonomy" id="2825204"/>
    <lineage>
        <taxon>Viruses</taxon>
        <taxon>Duplodnaviria</taxon>
        <taxon>Heunggongvirae</taxon>
        <taxon>Uroviricota</taxon>
        <taxon>Caudoviricetes</taxon>
    </lineage>
</organism>
<name>A0A8S5PC17_9CAUD</name>
<protein>
    <submittedName>
        <fullName evidence="1">Uncharacterized protein</fullName>
    </submittedName>
</protein>
<evidence type="ECO:0000313" key="1">
    <source>
        <dbReference type="EMBL" id="DAE04614.1"/>
    </source>
</evidence>
<sequence>MLNMYVNKTELMPVGLGAQKGNLNGEDVLVVAFCTDRQIDDALAIFKVLPDDTVIKIVNEKKEQAYTGYVSLGDEINIKPNVDGTYNYTVYLHKKSALDIAKQAAADVEYLAAVSGVEL</sequence>
<dbReference type="EMBL" id="BK015391">
    <property type="protein sequence ID" value="DAE04614.1"/>
    <property type="molecule type" value="Genomic_DNA"/>
</dbReference>